<dbReference type="AlphaFoldDB" id="A0A932GMZ8"/>
<evidence type="ECO:0000256" key="1">
    <source>
        <dbReference type="SAM" id="Phobius"/>
    </source>
</evidence>
<comment type="caution">
    <text evidence="2">The sequence shown here is derived from an EMBL/GenBank/DDBJ whole genome shotgun (WGS) entry which is preliminary data.</text>
</comment>
<name>A0A932GMZ8_UNCTE</name>
<keyword evidence="1" id="KW-1133">Transmembrane helix</keyword>
<organism evidence="2 3">
    <name type="scientific">Tectimicrobiota bacterium</name>
    <dbReference type="NCBI Taxonomy" id="2528274"/>
    <lineage>
        <taxon>Bacteria</taxon>
        <taxon>Pseudomonadati</taxon>
        <taxon>Nitrospinota/Tectimicrobiota group</taxon>
        <taxon>Candidatus Tectimicrobiota</taxon>
    </lineage>
</organism>
<dbReference type="Proteomes" id="UP000741360">
    <property type="component" value="Unassembled WGS sequence"/>
</dbReference>
<proteinExistence type="predicted"/>
<accession>A0A932GMZ8</accession>
<keyword evidence="1" id="KW-0812">Transmembrane</keyword>
<gene>
    <name evidence="2" type="ORF">HYY65_02605</name>
</gene>
<protein>
    <submittedName>
        <fullName evidence="2">DUF948 domain-containing protein</fullName>
    </submittedName>
</protein>
<evidence type="ECO:0000313" key="2">
    <source>
        <dbReference type="EMBL" id="MBI3013964.1"/>
    </source>
</evidence>
<reference evidence="2" key="1">
    <citation type="submission" date="2020-07" db="EMBL/GenBank/DDBJ databases">
        <title>Huge and variable diversity of episymbiotic CPR bacteria and DPANN archaea in groundwater ecosystems.</title>
        <authorList>
            <person name="He C.Y."/>
            <person name="Keren R."/>
            <person name="Whittaker M."/>
            <person name="Farag I.F."/>
            <person name="Doudna J."/>
            <person name="Cate J.H.D."/>
            <person name="Banfield J.F."/>
        </authorList>
    </citation>
    <scope>NUCLEOTIDE SEQUENCE</scope>
    <source>
        <strain evidence="2">NC_groundwater_717_Ag_S-0.2um_59_8</strain>
    </source>
</reference>
<dbReference type="EMBL" id="JACPSX010000044">
    <property type="protein sequence ID" value="MBI3013964.1"/>
    <property type="molecule type" value="Genomic_DNA"/>
</dbReference>
<sequence>MIFEISVIVVSITFVVLVVYLVCTLVQVRRTARAAEEMLTETKELASQTRQVMKGVSRGVHVLGALGDSIGAVRGFKAIRTGNIVKQIVYVSAIVKGFGVGLSVLLKSLRKGGDDHV</sequence>
<keyword evidence="1" id="KW-0472">Membrane</keyword>
<feature type="transmembrane region" description="Helical" evidence="1">
    <location>
        <begin position="6"/>
        <end position="28"/>
    </location>
</feature>
<evidence type="ECO:0000313" key="3">
    <source>
        <dbReference type="Proteomes" id="UP000741360"/>
    </source>
</evidence>